<name>A0A6J4ICN6_9ACTN</name>
<dbReference type="GO" id="GO:0030976">
    <property type="term" value="F:thiamine pyrophosphate binding"/>
    <property type="evidence" value="ECO:0007669"/>
    <property type="project" value="InterPro"/>
</dbReference>
<dbReference type="Pfam" id="PF02775">
    <property type="entry name" value="TPP_enzyme_C"/>
    <property type="match status" value="1"/>
</dbReference>
<dbReference type="InterPro" id="IPR011766">
    <property type="entry name" value="TPP_enzyme_TPP-bd"/>
</dbReference>
<feature type="domain" description="Thiamine pyrophosphate enzyme central" evidence="4">
    <location>
        <begin position="194"/>
        <end position="325"/>
    </location>
</feature>
<dbReference type="PANTHER" id="PTHR18968:SF13">
    <property type="entry name" value="ACETOLACTATE SYNTHASE CATALYTIC SUBUNIT, MITOCHONDRIAL"/>
    <property type="match status" value="1"/>
</dbReference>
<organism evidence="7">
    <name type="scientific">uncultured Acidimicrobiales bacterium</name>
    <dbReference type="NCBI Taxonomy" id="310071"/>
    <lineage>
        <taxon>Bacteria</taxon>
        <taxon>Bacillati</taxon>
        <taxon>Actinomycetota</taxon>
        <taxon>Acidimicrobiia</taxon>
        <taxon>Acidimicrobiales</taxon>
        <taxon>environmental samples</taxon>
    </lineage>
</organism>
<dbReference type="GO" id="GO:0000287">
    <property type="term" value="F:magnesium ion binding"/>
    <property type="evidence" value="ECO:0007669"/>
    <property type="project" value="InterPro"/>
</dbReference>
<accession>A0A6J4ICN6</accession>
<dbReference type="AlphaFoldDB" id="A0A6J4ICN6"/>
<dbReference type="PANTHER" id="PTHR18968">
    <property type="entry name" value="THIAMINE PYROPHOSPHATE ENZYMES"/>
    <property type="match status" value="1"/>
</dbReference>
<feature type="domain" description="Thiamine pyrophosphate enzyme TPP-binding" evidence="5">
    <location>
        <begin position="390"/>
        <end position="529"/>
    </location>
</feature>
<dbReference type="InterPro" id="IPR012001">
    <property type="entry name" value="Thiamin_PyroP_enz_TPP-bd_dom"/>
</dbReference>
<evidence type="ECO:0000259" key="4">
    <source>
        <dbReference type="Pfam" id="PF00205"/>
    </source>
</evidence>
<dbReference type="SUPFAM" id="SSF52518">
    <property type="entry name" value="Thiamin diphosphate-binding fold (THDP-binding)"/>
    <property type="match status" value="2"/>
</dbReference>
<dbReference type="EC" id="2.2.1.6" evidence="7"/>
<comment type="similarity">
    <text evidence="1 3">Belongs to the TPP enzyme family.</text>
</comment>
<dbReference type="GO" id="GO:0003984">
    <property type="term" value="F:acetolactate synthase activity"/>
    <property type="evidence" value="ECO:0007669"/>
    <property type="project" value="UniProtKB-EC"/>
</dbReference>
<protein>
    <submittedName>
        <fullName evidence="7">Acetolactate synthase large subunit</fullName>
        <ecNumber evidence="7">2.2.1.6</ecNumber>
    </submittedName>
</protein>
<dbReference type="NCBIfam" id="NF005470">
    <property type="entry name" value="PRK07064.1"/>
    <property type="match status" value="1"/>
</dbReference>
<dbReference type="EMBL" id="CADCTF010000104">
    <property type="protein sequence ID" value="CAA9248849.1"/>
    <property type="molecule type" value="Genomic_DNA"/>
</dbReference>
<gene>
    <name evidence="7" type="ORF">AVDCRST_MAG50-2483</name>
</gene>
<dbReference type="GO" id="GO:0009099">
    <property type="term" value="P:L-valine biosynthetic process"/>
    <property type="evidence" value="ECO:0007669"/>
    <property type="project" value="TreeGrafter"/>
</dbReference>
<evidence type="ECO:0000256" key="1">
    <source>
        <dbReference type="ARBA" id="ARBA00007812"/>
    </source>
</evidence>
<dbReference type="GO" id="GO:0005948">
    <property type="term" value="C:acetolactate synthase complex"/>
    <property type="evidence" value="ECO:0007669"/>
    <property type="project" value="TreeGrafter"/>
</dbReference>
<dbReference type="CDD" id="cd00568">
    <property type="entry name" value="TPP_enzymes"/>
    <property type="match status" value="1"/>
</dbReference>
<dbReference type="InterPro" id="IPR029035">
    <property type="entry name" value="DHS-like_NAD/FAD-binding_dom"/>
</dbReference>
<dbReference type="Pfam" id="PF02776">
    <property type="entry name" value="TPP_enzyme_N"/>
    <property type="match status" value="1"/>
</dbReference>
<proteinExistence type="inferred from homology"/>
<evidence type="ECO:0000256" key="2">
    <source>
        <dbReference type="ARBA" id="ARBA00023052"/>
    </source>
</evidence>
<feature type="domain" description="Thiamine pyrophosphate enzyme N-terminal TPP-binding" evidence="6">
    <location>
        <begin position="3"/>
        <end position="115"/>
    </location>
</feature>
<evidence type="ECO:0000259" key="5">
    <source>
        <dbReference type="Pfam" id="PF02775"/>
    </source>
</evidence>
<sequence length="541" mass="56486">MEMTGGEAVVAALDALDVDHVFGIVSIHNIPIYDAIAREGRITMVSVRHEQGAVHAADGYARATGKLGVAIVSTGPGTTNAMTGLFEAGFASSPVLLITGQIESTSYGKGKGALHEAERQLPMLATVTRLAETVRRTEEIASTVVRLGDAARTGRPQPVAVEIPVDLQYRRAEVEVPKASTDTRIRPEASVLVDAAAALSGASRPVIWAGGGVSSSAAGGADGPLVRLAERLQAPVATTLNGRGSIPEDHPLSIGATTATPAVGALLAEADVIFAVGTRFQAGDTRTWALSLPGRLVHIDADPGVLGRSYPPAVSVVGDASLSLEGVLDALQPGSVEDGWLARAQEASRTARAEMRKAIGPDHEQIMDIMRELLPRDGRVVRDATIPAYFWGDRLIPIYEPHTSMRPTSAAIGPGVPLGIGAALGSGRPTVVIQGDGGLMLNVGEFATAAQHTPPLIVCIFNDRGYGILRNIQSRTFEGRQTGVDLATPDFVALARSMGLAAEPVDTIDGFREAFARALASGGPTVLEIDLAALPLRRRPE</sequence>
<dbReference type="GO" id="GO:0050660">
    <property type="term" value="F:flavin adenine dinucleotide binding"/>
    <property type="evidence" value="ECO:0007669"/>
    <property type="project" value="TreeGrafter"/>
</dbReference>
<keyword evidence="7" id="KW-0808">Transferase</keyword>
<dbReference type="Pfam" id="PF00205">
    <property type="entry name" value="TPP_enzyme_M"/>
    <property type="match status" value="1"/>
</dbReference>
<dbReference type="CDD" id="cd07035">
    <property type="entry name" value="TPP_PYR_POX_like"/>
    <property type="match status" value="1"/>
</dbReference>
<dbReference type="SUPFAM" id="SSF52467">
    <property type="entry name" value="DHS-like NAD/FAD-binding domain"/>
    <property type="match status" value="1"/>
</dbReference>
<keyword evidence="2 3" id="KW-0786">Thiamine pyrophosphate</keyword>
<dbReference type="InterPro" id="IPR045229">
    <property type="entry name" value="TPP_enz"/>
</dbReference>
<dbReference type="Gene3D" id="3.40.50.1220">
    <property type="entry name" value="TPP-binding domain"/>
    <property type="match status" value="1"/>
</dbReference>
<evidence type="ECO:0000313" key="7">
    <source>
        <dbReference type="EMBL" id="CAA9248849.1"/>
    </source>
</evidence>
<dbReference type="GO" id="GO:0009097">
    <property type="term" value="P:isoleucine biosynthetic process"/>
    <property type="evidence" value="ECO:0007669"/>
    <property type="project" value="TreeGrafter"/>
</dbReference>
<dbReference type="InterPro" id="IPR012000">
    <property type="entry name" value="Thiamin_PyroP_enz_cen_dom"/>
</dbReference>
<dbReference type="Gene3D" id="3.40.50.970">
    <property type="match status" value="2"/>
</dbReference>
<reference evidence="7" key="1">
    <citation type="submission" date="2020-02" db="EMBL/GenBank/DDBJ databases">
        <authorList>
            <person name="Meier V. D."/>
        </authorList>
    </citation>
    <scope>NUCLEOTIDE SEQUENCE</scope>
    <source>
        <strain evidence="7">AVDCRST_MAG50</strain>
    </source>
</reference>
<dbReference type="InterPro" id="IPR029061">
    <property type="entry name" value="THDP-binding"/>
</dbReference>
<evidence type="ECO:0000259" key="6">
    <source>
        <dbReference type="Pfam" id="PF02776"/>
    </source>
</evidence>
<evidence type="ECO:0000256" key="3">
    <source>
        <dbReference type="RuleBase" id="RU362132"/>
    </source>
</evidence>